<reference evidence="4" key="1">
    <citation type="submission" date="2022-08" db="EMBL/GenBank/DDBJ databases">
        <authorList>
            <person name="Vandamme P."/>
            <person name="Hettiarachchi A."/>
            <person name="Peeters C."/>
            <person name="Cnockaert M."/>
            <person name="Carlier A."/>
        </authorList>
    </citation>
    <scope>NUCLEOTIDE SEQUENCE</scope>
    <source>
        <strain evidence="4">LMG 31809</strain>
    </source>
</reference>
<dbReference type="InterPro" id="IPR011249">
    <property type="entry name" value="Metalloenz_LuxS/M16"/>
</dbReference>
<evidence type="ECO:0000256" key="1">
    <source>
        <dbReference type="SAM" id="SignalP"/>
    </source>
</evidence>
<dbReference type="InterPro" id="IPR007863">
    <property type="entry name" value="Peptidase_M16_C"/>
</dbReference>
<organism evidence="4 5">
    <name type="scientific">Govanella unica</name>
    <dbReference type="NCBI Taxonomy" id="2975056"/>
    <lineage>
        <taxon>Bacteria</taxon>
        <taxon>Pseudomonadati</taxon>
        <taxon>Pseudomonadota</taxon>
        <taxon>Alphaproteobacteria</taxon>
        <taxon>Emcibacterales</taxon>
        <taxon>Govanellaceae</taxon>
        <taxon>Govanella</taxon>
    </lineage>
</organism>
<dbReference type="Pfam" id="PF00675">
    <property type="entry name" value="Peptidase_M16"/>
    <property type="match status" value="1"/>
</dbReference>
<dbReference type="Proteomes" id="UP001141619">
    <property type="component" value="Unassembled WGS sequence"/>
</dbReference>
<dbReference type="InterPro" id="IPR050361">
    <property type="entry name" value="MPP/UQCRC_Complex"/>
</dbReference>
<gene>
    <name evidence="4" type="ORF">NYP16_08275</name>
</gene>
<dbReference type="PANTHER" id="PTHR11851">
    <property type="entry name" value="METALLOPROTEASE"/>
    <property type="match status" value="1"/>
</dbReference>
<keyword evidence="5" id="KW-1185">Reference proteome</keyword>
<dbReference type="Gene3D" id="3.30.830.10">
    <property type="entry name" value="Metalloenzyme, LuxS/M16 peptidase-like"/>
    <property type="match status" value="2"/>
</dbReference>
<comment type="caution">
    <text evidence="4">The sequence shown here is derived from an EMBL/GenBank/DDBJ whole genome shotgun (WGS) entry which is preliminary data.</text>
</comment>
<protein>
    <submittedName>
        <fullName evidence="4">Insulinase family protein</fullName>
    </submittedName>
</protein>
<dbReference type="Pfam" id="PF05193">
    <property type="entry name" value="Peptidase_M16_C"/>
    <property type="match status" value="1"/>
</dbReference>
<proteinExistence type="predicted"/>
<reference evidence="4" key="2">
    <citation type="journal article" date="2023" name="Syst. Appl. Microbiol.">
        <title>Govania unica gen. nov., sp. nov., a rare biosphere bacterium that represents a novel family in the class Alphaproteobacteria.</title>
        <authorList>
            <person name="Vandamme P."/>
            <person name="Peeters C."/>
            <person name="Hettiarachchi A."/>
            <person name="Cnockaert M."/>
            <person name="Carlier A."/>
        </authorList>
    </citation>
    <scope>NUCLEOTIDE SEQUENCE</scope>
    <source>
        <strain evidence="4">LMG 31809</strain>
    </source>
</reference>
<dbReference type="RefSeq" id="WP_274943652.1">
    <property type="nucleotide sequence ID" value="NZ_JANWOI010000003.1"/>
</dbReference>
<feature type="domain" description="Peptidase M16 N-terminal" evidence="2">
    <location>
        <begin position="50"/>
        <end position="183"/>
    </location>
</feature>
<evidence type="ECO:0000313" key="4">
    <source>
        <dbReference type="EMBL" id="MDA5193945.1"/>
    </source>
</evidence>
<dbReference type="InterPro" id="IPR011765">
    <property type="entry name" value="Pept_M16_N"/>
</dbReference>
<evidence type="ECO:0000259" key="3">
    <source>
        <dbReference type="Pfam" id="PF05193"/>
    </source>
</evidence>
<dbReference type="PANTHER" id="PTHR11851:SF224">
    <property type="entry name" value="PROCESSING PROTEASE"/>
    <property type="match status" value="1"/>
</dbReference>
<dbReference type="AlphaFoldDB" id="A0A9X3TYB5"/>
<dbReference type="SUPFAM" id="SSF63411">
    <property type="entry name" value="LuxS/MPP-like metallohydrolase"/>
    <property type="match status" value="2"/>
</dbReference>
<dbReference type="GO" id="GO:0046872">
    <property type="term" value="F:metal ion binding"/>
    <property type="evidence" value="ECO:0007669"/>
    <property type="project" value="InterPro"/>
</dbReference>
<feature type="chain" id="PRO_5040869504" evidence="1">
    <location>
        <begin position="26"/>
        <end position="444"/>
    </location>
</feature>
<feature type="domain" description="Peptidase M16 C-terminal" evidence="3">
    <location>
        <begin position="193"/>
        <end position="368"/>
    </location>
</feature>
<accession>A0A9X3TYB5</accession>
<feature type="signal peptide" evidence="1">
    <location>
        <begin position="1"/>
        <end position="25"/>
    </location>
</feature>
<evidence type="ECO:0000313" key="5">
    <source>
        <dbReference type="Proteomes" id="UP001141619"/>
    </source>
</evidence>
<sequence>MNVTVKHLAAGVVLTVLAFVAPARAMDIQVVPVQGVGQVWLVENHSLPIIAVDLAFKGAGAAQDPDGKVGLATFVSGMLDEGAGDLDSQAFQKRLSDLSISLSFSVGQDDFAGSMKTLTENREEAFRLLGLSINAPRFDAADIDRVRDQLIAAINESEQRPATVASREWAARAYPGHAYGRPVGGRLQTIPAITRADLAAFADAKFARGNLIIVVVGDIDAAEVSKLVAGAFAPLPEKPNLIPVPDMVAVPPAGILVIDRPIPQSNIVFGLPGIKRDDPEWFPASVMNYVLGGGGFASRLMDEVREKRGLAYSVRTGLSPQDHSGLLLGSVGTRNDSAKDSIDIIRRETAKMHDSGITAAELDGAKKYLTGSYPLAFDTSPNIAAQLLAIRLEGFATDYVEKRNGYIEAVTLEQTNASAKRLLDAEAISWLVVGRPTGISSTVK</sequence>
<keyword evidence="1" id="KW-0732">Signal</keyword>
<dbReference type="EMBL" id="JANWOI010000003">
    <property type="protein sequence ID" value="MDA5193945.1"/>
    <property type="molecule type" value="Genomic_DNA"/>
</dbReference>
<evidence type="ECO:0000259" key="2">
    <source>
        <dbReference type="Pfam" id="PF00675"/>
    </source>
</evidence>
<name>A0A9X3TYB5_9PROT</name>